<dbReference type="InterPro" id="IPR016084">
    <property type="entry name" value="Haem_Oase-like_multi-hlx"/>
</dbReference>
<accession>A0AAJ0CYG6</accession>
<name>A0AAJ0CYG6_9HYPO</name>
<dbReference type="Pfam" id="PF14518">
    <property type="entry name" value="Haem_oxygenas_2"/>
    <property type="match status" value="1"/>
</dbReference>
<dbReference type="Gene3D" id="1.20.910.10">
    <property type="entry name" value="Heme oxygenase-like"/>
    <property type="match status" value="1"/>
</dbReference>
<keyword evidence="2" id="KW-1185">Reference proteome</keyword>
<evidence type="ECO:0000313" key="1">
    <source>
        <dbReference type="EMBL" id="KAK2611944.1"/>
    </source>
</evidence>
<evidence type="ECO:0000313" key="2">
    <source>
        <dbReference type="Proteomes" id="UP001251528"/>
    </source>
</evidence>
<gene>
    <name evidence="1" type="ORF">QQS21_002050</name>
</gene>
<dbReference type="AlphaFoldDB" id="A0AAJ0CYG6"/>
<dbReference type="EMBL" id="JASWJB010000023">
    <property type="protein sequence ID" value="KAK2611944.1"/>
    <property type="molecule type" value="Genomic_DNA"/>
</dbReference>
<organism evidence="1 2">
    <name type="scientific">Conoideocrella luteorostrata</name>
    <dbReference type="NCBI Taxonomy" id="1105319"/>
    <lineage>
        <taxon>Eukaryota</taxon>
        <taxon>Fungi</taxon>
        <taxon>Dikarya</taxon>
        <taxon>Ascomycota</taxon>
        <taxon>Pezizomycotina</taxon>
        <taxon>Sordariomycetes</taxon>
        <taxon>Hypocreomycetidae</taxon>
        <taxon>Hypocreales</taxon>
        <taxon>Clavicipitaceae</taxon>
        <taxon>Conoideocrella</taxon>
    </lineage>
</organism>
<comment type="caution">
    <text evidence="1">The sequence shown here is derived from an EMBL/GenBank/DDBJ whole genome shotgun (WGS) entry which is preliminary data.</text>
</comment>
<dbReference type="Proteomes" id="UP001251528">
    <property type="component" value="Unassembled WGS sequence"/>
</dbReference>
<proteinExistence type="predicted"/>
<reference evidence="1" key="1">
    <citation type="submission" date="2023-06" db="EMBL/GenBank/DDBJ databases">
        <title>Conoideocrella luteorostrata (Hypocreales: Clavicipitaceae), a potential biocontrol fungus for elongate hemlock scale in United States Christmas tree production areas.</title>
        <authorList>
            <person name="Barrett H."/>
            <person name="Lovett B."/>
            <person name="Macias A.M."/>
            <person name="Stajich J.E."/>
            <person name="Kasson M.T."/>
        </authorList>
    </citation>
    <scope>NUCLEOTIDE SEQUENCE</scope>
    <source>
        <strain evidence="1">ARSEF 14590</strain>
    </source>
</reference>
<protein>
    <submittedName>
        <fullName evidence="1">Uncharacterized protein</fullName>
    </submittedName>
</protein>
<dbReference type="SMART" id="SM01236">
    <property type="entry name" value="Haem_oxygenase_2"/>
    <property type="match status" value="1"/>
</dbReference>
<sequence>MFVLQIIAAVVTAFLAATAYQNMLRLLSLAKNNERRQVESLAGLELQSTMNSSTAKVKYEAEEEEAWKYEQEMNENKNLYYKLHNLEQYPDVLPQCWSYLTSLLSKALTDALSCPSGTILEIQKYSPEALKRFLLTKNTATTQKWEAYLARRKLGGPREMFSDLAEAKWWLKQAAPLKFVDGAWLGHTNKAATPFRYRNITKNTWQVLSEELGDGDLNKNHVKVYQNLMKDIDARLPEAYSRDFIHPRHQLNEGQVWKAAISQLLISLFPQHLLPEILGFNMAYESLPLHLLQTVKELEELKLNAYYFLLHISIDNTDSGHAAMAMAVAIDYIEQTRQEDGEEAAATAWKRVQAGYTLAESLPTTPQSVSLRAAPKVKPITWTAEETAVVKIFRSKAAVAHGIHCRSALRFGGHTISEWLEPNVFNNQQHQKAFLQSISNSRPLIIRGNSAKSRLTRELSWEGKMFGSFTQAEVDTVKKWIDSLDDQNEFESGVYYGFIGSEIKEDAPRYLNNHDVSNAYPVFENSYPSLQKIRELRHEAIEDCRTPNHYTQPPGSSVSLGSKLMIANQNLIPLMPLWFASTSLLESFVNIPARISNRAGSLVVKILRAQYGFEPAGPGVAGMDEVRRTSAGEAMGLVEIGLEIWRTANNMHEIGETDNTKIPVDLAGAIVGIDAQASKTVKSFAIEMLNLSMRYIEHHDVLIGLAWAFMELHEVVAANTTILKEEHNKMLADIAARERSALEALVTDMYAIPTEQDIQREEEDQRYLDFLAGQRLGKTQIYRCMSHSTC</sequence>